<dbReference type="InterPro" id="IPR036249">
    <property type="entry name" value="Thioredoxin-like_sf"/>
</dbReference>
<name>A0A6J7GBL8_9ZZZZ</name>
<sequence>MELNEKNITMFGTQGCSDCQRSKKVLEAHHVAFDFVDLEVITDAAALAEQLAGRKSTPVISFPDGSVQVEPTDAELTSKLQELGLVA</sequence>
<dbReference type="Gene3D" id="3.40.30.10">
    <property type="entry name" value="Glutaredoxin"/>
    <property type="match status" value="1"/>
</dbReference>
<evidence type="ECO:0000313" key="2">
    <source>
        <dbReference type="EMBL" id="CAB4903928.1"/>
    </source>
</evidence>
<feature type="domain" description="Glutaredoxin" evidence="1">
    <location>
        <begin position="8"/>
        <end position="61"/>
    </location>
</feature>
<dbReference type="Pfam" id="PF00462">
    <property type="entry name" value="Glutaredoxin"/>
    <property type="match status" value="1"/>
</dbReference>
<accession>A0A6J7GBL8</accession>
<organism evidence="2">
    <name type="scientific">freshwater metagenome</name>
    <dbReference type="NCBI Taxonomy" id="449393"/>
    <lineage>
        <taxon>unclassified sequences</taxon>
        <taxon>metagenomes</taxon>
        <taxon>ecological metagenomes</taxon>
    </lineage>
</organism>
<dbReference type="CDD" id="cd02976">
    <property type="entry name" value="NrdH"/>
    <property type="match status" value="1"/>
</dbReference>
<dbReference type="PROSITE" id="PS51354">
    <property type="entry name" value="GLUTAREDOXIN_2"/>
    <property type="match status" value="1"/>
</dbReference>
<dbReference type="AlphaFoldDB" id="A0A6J7GBL8"/>
<evidence type="ECO:0000259" key="1">
    <source>
        <dbReference type="Pfam" id="PF00462"/>
    </source>
</evidence>
<gene>
    <name evidence="2" type="ORF">UFOPK3516_01082</name>
</gene>
<proteinExistence type="predicted"/>
<protein>
    <submittedName>
        <fullName evidence="2">Unannotated protein</fullName>
    </submittedName>
</protein>
<reference evidence="2" key="1">
    <citation type="submission" date="2020-05" db="EMBL/GenBank/DDBJ databases">
        <authorList>
            <person name="Chiriac C."/>
            <person name="Salcher M."/>
            <person name="Ghai R."/>
            <person name="Kavagutti S V."/>
        </authorList>
    </citation>
    <scope>NUCLEOTIDE SEQUENCE</scope>
</reference>
<dbReference type="EMBL" id="CAFBMB010000087">
    <property type="protein sequence ID" value="CAB4903928.1"/>
    <property type="molecule type" value="Genomic_DNA"/>
</dbReference>
<dbReference type="InterPro" id="IPR002109">
    <property type="entry name" value="Glutaredoxin"/>
</dbReference>
<dbReference type="SUPFAM" id="SSF52833">
    <property type="entry name" value="Thioredoxin-like"/>
    <property type="match status" value="1"/>
</dbReference>